<sequence>MTAQPSHAVLTVAVADHETDEPAWRLQHAADTIRIVLAYFATDTSGLPVRAADGTYDVHAPSQNTLATLRQMLTRHEGFTIVRERQEPGLGVLREDQTR</sequence>
<dbReference type="Proteomes" id="UP001595698">
    <property type="component" value="Unassembled WGS sequence"/>
</dbReference>
<keyword evidence="2" id="KW-1185">Reference proteome</keyword>
<organism evidence="1 2">
    <name type="scientific">Streptosporangium jomthongense</name>
    <dbReference type="NCBI Taxonomy" id="1193683"/>
    <lineage>
        <taxon>Bacteria</taxon>
        <taxon>Bacillati</taxon>
        <taxon>Actinomycetota</taxon>
        <taxon>Actinomycetes</taxon>
        <taxon>Streptosporangiales</taxon>
        <taxon>Streptosporangiaceae</taxon>
        <taxon>Streptosporangium</taxon>
    </lineage>
</organism>
<accession>A0ABV8FEX6</accession>
<evidence type="ECO:0000313" key="1">
    <source>
        <dbReference type="EMBL" id="MFC3986481.1"/>
    </source>
</evidence>
<protein>
    <submittedName>
        <fullName evidence="1">Uncharacterized protein</fullName>
    </submittedName>
</protein>
<reference evidence="2" key="1">
    <citation type="journal article" date="2019" name="Int. J. Syst. Evol. Microbiol.">
        <title>The Global Catalogue of Microorganisms (GCM) 10K type strain sequencing project: providing services to taxonomists for standard genome sequencing and annotation.</title>
        <authorList>
            <consortium name="The Broad Institute Genomics Platform"/>
            <consortium name="The Broad Institute Genome Sequencing Center for Infectious Disease"/>
            <person name="Wu L."/>
            <person name="Ma J."/>
        </authorList>
    </citation>
    <scope>NUCLEOTIDE SEQUENCE [LARGE SCALE GENOMIC DNA]</scope>
    <source>
        <strain evidence="2">TBRC 7912</strain>
    </source>
</reference>
<dbReference type="RefSeq" id="WP_386196756.1">
    <property type="nucleotide sequence ID" value="NZ_JBHSBC010000056.1"/>
</dbReference>
<gene>
    <name evidence="1" type="ORF">ACFOYY_40560</name>
</gene>
<proteinExistence type="predicted"/>
<evidence type="ECO:0000313" key="2">
    <source>
        <dbReference type="Proteomes" id="UP001595698"/>
    </source>
</evidence>
<comment type="caution">
    <text evidence="1">The sequence shown here is derived from an EMBL/GenBank/DDBJ whole genome shotgun (WGS) entry which is preliminary data.</text>
</comment>
<dbReference type="EMBL" id="JBHSBC010000056">
    <property type="protein sequence ID" value="MFC3986481.1"/>
    <property type="molecule type" value="Genomic_DNA"/>
</dbReference>
<name>A0ABV8FEX6_9ACTN</name>